<reference evidence="1 2" key="1">
    <citation type="submission" date="2021-10" db="EMBL/GenBank/DDBJ databases">
        <title>Whole-genome sequencing analysis of Laribacter hongkongensis: virulence gene profiles, carbohydrate-active enzyme prediction, and antimicrobial resistance characterization.</title>
        <authorList>
            <person name="Yuan P."/>
            <person name="Zhan Y."/>
            <person name="Chen D."/>
        </authorList>
    </citation>
    <scope>NUCLEOTIDE SEQUENCE [LARGE SCALE GENOMIC DNA]</scope>
    <source>
        <strain evidence="1 2">W67</strain>
    </source>
</reference>
<evidence type="ECO:0000313" key="2">
    <source>
        <dbReference type="Proteomes" id="UP001200247"/>
    </source>
</evidence>
<sequence length="165" mass="18127">MDENTKSRRIVIDEPAKNSDGFLEGFFFNLHPAFLAALDISLQPRSDRAKTKALKESARKNGKSEDEVSRIRHQEMVWTQGNPPSYAFKPGDFIHTKDGEFSVQVTQGVAGFGGMLRFSLYKKTEKLGAFGMTQAAFVQILTTGEDAASSIQLASNHVAQTAIAD</sequence>
<dbReference type="AlphaFoldDB" id="A0ABD4SVD9"/>
<accession>A0ABD4SVD9</accession>
<dbReference type="Proteomes" id="UP001200247">
    <property type="component" value="Unassembled WGS sequence"/>
</dbReference>
<dbReference type="EMBL" id="JAJAXM010000025">
    <property type="protein sequence ID" value="MCG9026734.1"/>
    <property type="molecule type" value="Genomic_DNA"/>
</dbReference>
<dbReference type="RefSeq" id="WP_239894311.1">
    <property type="nucleotide sequence ID" value="NZ_JAJAXM010000025.1"/>
</dbReference>
<protein>
    <submittedName>
        <fullName evidence="1">Uncharacterized protein</fullName>
    </submittedName>
</protein>
<evidence type="ECO:0000313" key="1">
    <source>
        <dbReference type="EMBL" id="MCG9026734.1"/>
    </source>
</evidence>
<organism evidence="1 2">
    <name type="scientific">Laribacter hongkongensis</name>
    <dbReference type="NCBI Taxonomy" id="168471"/>
    <lineage>
        <taxon>Bacteria</taxon>
        <taxon>Pseudomonadati</taxon>
        <taxon>Pseudomonadota</taxon>
        <taxon>Betaproteobacteria</taxon>
        <taxon>Neisseriales</taxon>
        <taxon>Aquaspirillaceae</taxon>
        <taxon>Laribacter</taxon>
    </lineage>
</organism>
<gene>
    <name evidence="1" type="ORF">LH440_12640</name>
</gene>
<comment type="caution">
    <text evidence="1">The sequence shown here is derived from an EMBL/GenBank/DDBJ whole genome shotgun (WGS) entry which is preliminary data.</text>
</comment>
<name>A0ABD4SVD9_9NEIS</name>
<proteinExistence type="predicted"/>